<dbReference type="eggNOG" id="arCOG08225">
    <property type="taxonomic scope" value="Archaea"/>
</dbReference>
<reference evidence="1 2" key="1">
    <citation type="journal article" date="2010" name="Stand. Genomic Sci.">
        <title>Complete genome sequence of Methanoplanus petrolearius type strain (SEBR 4847).</title>
        <authorList>
            <person name="Brambilla E."/>
            <person name="Djao O.D."/>
            <person name="Daligault H."/>
            <person name="Lapidus A."/>
            <person name="Lucas S."/>
            <person name="Hammon N."/>
            <person name="Nolan M."/>
            <person name="Tice H."/>
            <person name="Cheng J.F."/>
            <person name="Han C."/>
            <person name="Tapia R."/>
            <person name="Goodwin L."/>
            <person name="Pitluck S."/>
            <person name="Liolios K."/>
            <person name="Ivanova N."/>
            <person name="Mavromatis K."/>
            <person name="Mikhailova N."/>
            <person name="Pati A."/>
            <person name="Chen A."/>
            <person name="Palaniappan K."/>
            <person name="Land M."/>
            <person name="Hauser L."/>
            <person name="Chang Y.J."/>
            <person name="Jeffries C.D."/>
            <person name="Rohde M."/>
            <person name="Spring S."/>
            <person name="Sikorski J."/>
            <person name="Goker M."/>
            <person name="Woyke T."/>
            <person name="Bristow J."/>
            <person name="Eisen J.A."/>
            <person name="Markowitz V."/>
            <person name="Hugenholtz P."/>
            <person name="Kyrpides N.C."/>
            <person name="Klenk H.P."/>
        </authorList>
    </citation>
    <scope>NUCLEOTIDE SEQUENCE [LARGE SCALE GENOMIC DNA]</scope>
    <source>
        <strain evidence="2">DSM 11571 / OCM 486 / SEBR 4847</strain>
    </source>
</reference>
<organism evidence="1 2">
    <name type="scientific">Methanolacinia petrolearia (strain DSM 11571 / OCM 486 / SEBR 4847)</name>
    <name type="common">Methanoplanus petrolearius</name>
    <dbReference type="NCBI Taxonomy" id="679926"/>
    <lineage>
        <taxon>Archaea</taxon>
        <taxon>Methanobacteriati</taxon>
        <taxon>Methanobacteriota</taxon>
        <taxon>Stenosarchaea group</taxon>
        <taxon>Methanomicrobia</taxon>
        <taxon>Methanomicrobiales</taxon>
        <taxon>Methanomicrobiaceae</taxon>
        <taxon>Methanolacinia</taxon>
    </lineage>
</organism>
<proteinExistence type="predicted"/>
<dbReference type="AlphaFoldDB" id="E1RJT4"/>
<accession>E1RJT4</accession>
<evidence type="ECO:0000313" key="1">
    <source>
        <dbReference type="EMBL" id="ADN36818.1"/>
    </source>
</evidence>
<dbReference type="GeneID" id="9744551"/>
<dbReference type="Proteomes" id="UP000006565">
    <property type="component" value="Chromosome"/>
</dbReference>
<keyword evidence="2" id="KW-1185">Reference proteome</keyword>
<protein>
    <submittedName>
        <fullName evidence="1">Uncharacterized protein</fullName>
    </submittedName>
</protein>
<dbReference type="RefSeq" id="WP_013329995.1">
    <property type="nucleotide sequence ID" value="NC_014507.1"/>
</dbReference>
<gene>
    <name evidence="1" type="ordered locus">Mpet_2070</name>
</gene>
<dbReference type="STRING" id="679926.Mpet_2070"/>
<name>E1RJT4_METP4</name>
<evidence type="ECO:0000313" key="2">
    <source>
        <dbReference type="Proteomes" id="UP000006565"/>
    </source>
</evidence>
<dbReference type="EMBL" id="CP002117">
    <property type="protein sequence ID" value="ADN36818.1"/>
    <property type="molecule type" value="Genomic_DNA"/>
</dbReference>
<dbReference type="HOGENOM" id="CLU_703240_0_0_2"/>
<dbReference type="OrthoDB" id="104754at2157"/>
<dbReference type="KEGG" id="mpi:Mpet_2070"/>
<sequence>MPRGEKLTDAIRYEKVDVLKNDLFLYIDSNPDKISSNIPVFYGHVMSALDNAFPDIDNNSYDNFIDDISFRIMKASPEAKSVEFIEKIISNALRCKKKKSGRSTLRILSGVKMMDIGRYREAIDYFSDYWKYDARIGMYIAYCYYALSGNEKKALHGEIDDRPSRLELQARETLLEMAKVKPSVNRFKQLDIKDTESMDRAFWLMTKKALEWFPNERWYVKIGIEKAKNNGNEEKRLQFLAYAVDKFYNDQDFLRENFYLKLEKRDGVGAAGIVKQMIQQNPNSLEPFYYGIKLSLLSNSKSTYNEFRDKALEKGMPNYLVQLFDLAIFVMRGEQREAKLQFKQLKKRFKSLHFYLVALDYLMNDIFSDDDILRHKTSKNAFFESIDKYAMQVIKIQE</sequence>